<feature type="non-terminal residue" evidence="1">
    <location>
        <position position="122"/>
    </location>
</feature>
<proteinExistence type="predicted"/>
<comment type="caution">
    <text evidence="1">The sequence shown here is derived from an EMBL/GenBank/DDBJ whole genome shotgun (WGS) entry which is preliminary data.</text>
</comment>
<protein>
    <submittedName>
        <fullName evidence="1">Uncharacterized protein</fullName>
    </submittedName>
</protein>
<dbReference type="EMBL" id="BARU01002397">
    <property type="protein sequence ID" value="GAH27672.1"/>
    <property type="molecule type" value="Genomic_DNA"/>
</dbReference>
<dbReference type="AlphaFoldDB" id="X1E542"/>
<evidence type="ECO:0000313" key="1">
    <source>
        <dbReference type="EMBL" id="GAH27672.1"/>
    </source>
</evidence>
<accession>X1E542</accession>
<gene>
    <name evidence="1" type="ORF">S03H2_05673</name>
</gene>
<reference evidence="1" key="1">
    <citation type="journal article" date="2014" name="Front. Microbiol.">
        <title>High frequency of phylogenetically diverse reductive dehalogenase-homologous genes in deep subseafloor sedimentary metagenomes.</title>
        <authorList>
            <person name="Kawai M."/>
            <person name="Futagami T."/>
            <person name="Toyoda A."/>
            <person name="Takaki Y."/>
            <person name="Nishi S."/>
            <person name="Hori S."/>
            <person name="Arai W."/>
            <person name="Tsubouchi T."/>
            <person name="Morono Y."/>
            <person name="Uchiyama I."/>
            <person name="Ito T."/>
            <person name="Fujiyama A."/>
            <person name="Inagaki F."/>
            <person name="Takami H."/>
        </authorList>
    </citation>
    <scope>NUCLEOTIDE SEQUENCE</scope>
    <source>
        <strain evidence="1">Expedition CK06-06</strain>
    </source>
</reference>
<sequence>MGKIFTVETRGIGKPDYSKEISLGKIRPGLSLKFNQGLRIFGRVFTAVNTGTHTAAPDATIMTDAAAHFTANALVFLTIVNVTDGSSGIIIANSETTVTVAILTGGVNNQWNTGDAYTIPSP</sequence>
<organism evidence="1">
    <name type="scientific">marine sediment metagenome</name>
    <dbReference type="NCBI Taxonomy" id="412755"/>
    <lineage>
        <taxon>unclassified sequences</taxon>
        <taxon>metagenomes</taxon>
        <taxon>ecological metagenomes</taxon>
    </lineage>
</organism>
<name>X1E542_9ZZZZ</name>